<dbReference type="GO" id="GO:0005576">
    <property type="term" value="C:extracellular region"/>
    <property type="evidence" value="ECO:0007669"/>
    <property type="project" value="TreeGrafter"/>
</dbReference>
<dbReference type="AlphaFoldDB" id="A0A6I3KLE0"/>
<evidence type="ECO:0000256" key="4">
    <source>
        <dbReference type="RuleBase" id="RU361153"/>
    </source>
</evidence>
<dbReference type="EMBL" id="WMBQ01000001">
    <property type="protein sequence ID" value="MTD94547.1"/>
    <property type="molecule type" value="Genomic_DNA"/>
</dbReference>
<keyword evidence="8" id="KW-1185">Reference proteome</keyword>
<feature type="chain" id="PRO_5026058058" evidence="5">
    <location>
        <begin position="23"/>
        <end position="342"/>
    </location>
</feature>
<dbReference type="PANTHER" id="PTHR31297">
    <property type="entry name" value="GLUCAN ENDO-1,6-BETA-GLUCOSIDASE B"/>
    <property type="match status" value="1"/>
</dbReference>
<dbReference type="SUPFAM" id="SSF51445">
    <property type="entry name" value="(Trans)glycosidases"/>
    <property type="match status" value="1"/>
</dbReference>
<dbReference type="InterPro" id="IPR017853">
    <property type="entry name" value="GH"/>
</dbReference>
<evidence type="ECO:0000313" key="8">
    <source>
        <dbReference type="Proteomes" id="UP000440694"/>
    </source>
</evidence>
<dbReference type="InterPro" id="IPR006311">
    <property type="entry name" value="TAT_signal"/>
</dbReference>
<dbReference type="InterPro" id="IPR018087">
    <property type="entry name" value="Glyco_hydro_5_CS"/>
</dbReference>
<proteinExistence type="inferred from homology"/>
<accession>A0A6I3KLE0</accession>
<keyword evidence="2 4" id="KW-0378">Hydrolase</keyword>
<feature type="signal peptide" evidence="5">
    <location>
        <begin position="1"/>
        <end position="22"/>
    </location>
</feature>
<dbReference type="GO" id="GO:0009986">
    <property type="term" value="C:cell surface"/>
    <property type="evidence" value="ECO:0007669"/>
    <property type="project" value="TreeGrafter"/>
</dbReference>
<dbReference type="InterPro" id="IPR001547">
    <property type="entry name" value="Glyco_hydro_5"/>
</dbReference>
<organism evidence="7 8">
    <name type="scientific">Hyphomicrobium album</name>
    <dbReference type="NCBI Taxonomy" id="2665159"/>
    <lineage>
        <taxon>Bacteria</taxon>
        <taxon>Pseudomonadati</taxon>
        <taxon>Pseudomonadota</taxon>
        <taxon>Alphaproteobacteria</taxon>
        <taxon>Hyphomicrobiales</taxon>
        <taxon>Hyphomicrobiaceae</taxon>
        <taxon>Hyphomicrobium</taxon>
    </lineage>
</organism>
<dbReference type="Pfam" id="PF00150">
    <property type="entry name" value="Cellulase"/>
    <property type="match status" value="1"/>
</dbReference>
<comment type="caution">
    <text evidence="7">The sequence shown here is derived from an EMBL/GenBank/DDBJ whole genome shotgun (WGS) entry which is preliminary data.</text>
</comment>
<evidence type="ECO:0000256" key="1">
    <source>
        <dbReference type="ARBA" id="ARBA00022729"/>
    </source>
</evidence>
<name>A0A6I3KLE0_9HYPH</name>
<dbReference type="Proteomes" id="UP000440694">
    <property type="component" value="Unassembled WGS sequence"/>
</dbReference>
<dbReference type="GO" id="GO:0009251">
    <property type="term" value="P:glucan catabolic process"/>
    <property type="evidence" value="ECO:0007669"/>
    <property type="project" value="TreeGrafter"/>
</dbReference>
<keyword evidence="3 4" id="KW-0326">Glycosidase</keyword>
<evidence type="ECO:0000256" key="2">
    <source>
        <dbReference type="ARBA" id="ARBA00022801"/>
    </source>
</evidence>
<evidence type="ECO:0000313" key="7">
    <source>
        <dbReference type="EMBL" id="MTD94547.1"/>
    </source>
</evidence>
<protein>
    <submittedName>
        <fullName evidence="7">Cellulase family glycosylhydrolase</fullName>
    </submittedName>
</protein>
<reference evidence="7 8" key="1">
    <citation type="submission" date="2019-11" db="EMBL/GenBank/DDBJ databases">
        <title>Identification of a novel strain.</title>
        <authorList>
            <person name="Xu Q."/>
            <person name="Wang G."/>
        </authorList>
    </citation>
    <scope>NUCLEOTIDE SEQUENCE [LARGE SCALE GENOMIC DNA]</scope>
    <source>
        <strain evidence="8">xq</strain>
    </source>
</reference>
<dbReference type="PANTHER" id="PTHR31297:SF17">
    <property type="entry name" value="ENDOGLUCANASE"/>
    <property type="match status" value="1"/>
</dbReference>
<dbReference type="Gene3D" id="3.20.20.80">
    <property type="entry name" value="Glycosidases"/>
    <property type="match status" value="1"/>
</dbReference>
<evidence type="ECO:0000256" key="3">
    <source>
        <dbReference type="ARBA" id="ARBA00023295"/>
    </source>
</evidence>
<sequence length="342" mass="37612">MITRRQALVGAAAGAVSFTVSGALSGAAAPMRLEVVGNRIFHAGRPIRLLGVAMGDPIYIRGNRDVSDYRVVAQEWGANTVRIGLHPGHWRDARAQSIAALARDIAAARAQGLFVILDWHTIGFPGAYTEVADPSWGLIDNAYDTDAALALDFWREMALTYGGDPGILFELWNEPVVDGKLWVSTGKHWPQLKALWERLIAVIRAHSDAIIIAAGERWAFDLKSVKDNLIDDPRVVYAWHVYPNEDRGLADRWHSSIDGLQALKPVIVTEWGFCRSCSKHLYGTPEDFGEPFVNGVLEPLRLHSTAWCYSPGAAPQMLEDGGTPNEFGAFVKSYLGSAWRPV</sequence>
<dbReference type="GO" id="GO:0008422">
    <property type="term" value="F:beta-glucosidase activity"/>
    <property type="evidence" value="ECO:0007669"/>
    <property type="project" value="TreeGrafter"/>
</dbReference>
<feature type="domain" description="Glycoside hydrolase family 5" evidence="6">
    <location>
        <begin position="70"/>
        <end position="275"/>
    </location>
</feature>
<dbReference type="InterPro" id="IPR050386">
    <property type="entry name" value="Glycosyl_hydrolase_5"/>
</dbReference>
<dbReference type="PROSITE" id="PS00659">
    <property type="entry name" value="GLYCOSYL_HYDROL_F5"/>
    <property type="match status" value="1"/>
</dbReference>
<gene>
    <name evidence="7" type="ORF">GIW81_09410</name>
</gene>
<evidence type="ECO:0000256" key="5">
    <source>
        <dbReference type="SAM" id="SignalP"/>
    </source>
</evidence>
<dbReference type="RefSeq" id="WP_154738959.1">
    <property type="nucleotide sequence ID" value="NZ_WMBQ01000001.1"/>
</dbReference>
<evidence type="ECO:0000259" key="6">
    <source>
        <dbReference type="Pfam" id="PF00150"/>
    </source>
</evidence>
<dbReference type="PROSITE" id="PS51318">
    <property type="entry name" value="TAT"/>
    <property type="match status" value="1"/>
</dbReference>
<keyword evidence="1 5" id="KW-0732">Signal</keyword>
<comment type="similarity">
    <text evidence="4">Belongs to the glycosyl hydrolase 5 (cellulase A) family.</text>
</comment>